<proteinExistence type="inferred from homology"/>
<dbReference type="EMBL" id="CP002338">
    <property type="protein sequence ID" value="ADQ58195.1"/>
    <property type="molecule type" value="Genomic_DNA"/>
</dbReference>
<reference evidence="7 8" key="1">
    <citation type="journal article" date="2011" name="J. Bacteriol.">
        <title>Genome sequence of Lactobacillus amylovorus GRL1112.</title>
        <authorList>
            <person name="Kant R."/>
            <person name="Paulin L."/>
            <person name="Alatalo E."/>
            <person name="de Vos W.M."/>
            <person name="Palva A."/>
        </authorList>
    </citation>
    <scope>NUCLEOTIDE SEQUENCE [LARGE SCALE GENOMIC DNA]</scope>
    <source>
        <strain evidence="7 8">GRL 1112</strain>
    </source>
</reference>
<dbReference type="AlphaFoldDB" id="E4SK51"/>
<comment type="similarity">
    <text evidence="2">Belongs to the PTPS family. QueD subfamily.</text>
</comment>
<dbReference type="Proteomes" id="UP000007033">
    <property type="component" value="Chromosome"/>
</dbReference>
<name>E4SK51_LACAR</name>
<dbReference type="KEGG" id="lam:LA2_00990"/>
<evidence type="ECO:0000256" key="4">
    <source>
        <dbReference type="ARBA" id="ARBA00018141"/>
    </source>
</evidence>
<evidence type="ECO:0000256" key="2">
    <source>
        <dbReference type="ARBA" id="ARBA00008900"/>
    </source>
</evidence>
<dbReference type="HOGENOM" id="CLU_111016_5_0_9"/>
<dbReference type="InterPro" id="IPR007115">
    <property type="entry name" value="6-PTP_synth/QueD"/>
</dbReference>
<evidence type="ECO:0000256" key="3">
    <source>
        <dbReference type="ARBA" id="ARBA00012982"/>
    </source>
</evidence>
<evidence type="ECO:0000256" key="5">
    <source>
        <dbReference type="ARBA" id="ARBA00031449"/>
    </source>
</evidence>
<dbReference type="GO" id="GO:0070497">
    <property type="term" value="F:6-carboxytetrahydropterin synthase activity"/>
    <property type="evidence" value="ECO:0007669"/>
    <property type="project" value="UniProtKB-EC"/>
</dbReference>
<dbReference type="EC" id="4.1.2.50" evidence="3"/>
<protein>
    <recommendedName>
        <fullName evidence="4">6-carboxy-5,6,7,8-tetrahydropterin synthase</fullName>
        <ecNumber evidence="3">4.1.2.50</ecNumber>
    </recommendedName>
    <alternativeName>
        <fullName evidence="5">Queuosine biosynthesis protein QueD</fullName>
    </alternativeName>
</protein>
<gene>
    <name evidence="7" type="ordered locus">LA2_00990</name>
</gene>
<dbReference type="InterPro" id="IPR038418">
    <property type="entry name" value="6-PTP_synth/QueD_sf"/>
</dbReference>
<evidence type="ECO:0000256" key="6">
    <source>
        <dbReference type="ARBA" id="ARBA00048807"/>
    </source>
</evidence>
<organism evidence="7 8">
    <name type="scientific">Lactobacillus amylovorus (strain GRL 1112)</name>
    <dbReference type="NCBI Taxonomy" id="695560"/>
    <lineage>
        <taxon>Bacteria</taxon>
        <taxon>Bacillati</taxon>
        <taxon>Bacillota</taxon>
        <taxon>Bacilli</taxon>
        <taxon>Lactobacillales</taxon>
        <taxon>Lactobacillaceae</taxon>
        <taxon>Lactobacillus</taxon>
    </lineage>
</organism>
<dbReference type="InterPro" id="IPR017543">
    <property type="entry name" value="6-PTP_synth-rel_bac"/>
</dbReference>
<sequence>MEKGRGSYKIISFLNAFTTFRMGNHIGSRNANTFEITCYIQTTKNFVTFSELEDAVNNVVRSLTDKDLNMLPKFANKDFSVEILTEYLAVMINNELFVNGNRLVKIEVAQSPTKIFCLDFE</sequence>
<evidence type="ECO:0000256" key="1">
    <source>
        <dbReference type="ARBA" id="ARBA00005061"/>
    </source>
</evidence>
<dbReference type="Gene3D" id="3.30.479.10">
    <property type="entry name" value="6-pyruvoyl tetrahydropterin synthase/QueD"/>
    <property type="match status" value="1"/>
</dbReference>
<dbReference type="NCBIfam" id="TIGR03112">
    <property type="entry name" value="6_pyr_pter_rel"/>
    <property type="match status" value="1"/>
</dbReference>
<evidence type="ECO:0000313" key="7">
    <source>
        <dbReference type="EMBL" id="ADQ58195.1"/>
    </source>
</evidence>
<comment type="pathway">
    <text evidence="1">Purine metabolism; 7-cyano-7-deazaguanine biosynthesis.</text>
</comment>
<dbReference type="Pfam" id="PF01242">
    <property type="entry name" value="PTPS"/>
    <property type="match status" value="1"/>
</dbReference>
<dbReference type="SUPFAM" id="SSF55620">
    <property type="entry name" value="Tetrahydrobiopterin biosynthesis enzymes-like"/>
    <property type="match status" value="1"/>
</dbReference>
<evidence type="ECO:0000313" key="8">
    <source>
        <dbReference type="Proteomes" id="UP000007033"/>
    </source>
</evidence>
<dbReference type="RefSeq" id="WP_013437025.1">
    <property type="nucleotide sequence ID" value="NC_014724.1"/>
</dbReference>
<accession>E4SK51</accession>
<comment type="catalytic activity">
    <reaction evidence="6">
        <text>7,8-dihydroneopterin 3'-triphosphate + H2O = 6-carboxy-5,6,7,8-tetrahydropterin + triphosphate + acetaldehyde + 2 H(+)</text>
        <dbReference type="Rhea" id="RHEA:27966"/>
        <dbReference type="ChEBI" id="CHEBI:15343"/>
        <dbReference type="ChEBI" id="CHEBI:15377"/>
        <dbReference type="ChEBI" id="CHEBI:15378"/>
        <dbReference type="ChEBI" id="CHEBI:18036"/>
        <dbReference type="ChEBI" id="CHEBI:58462"/>
        <dbReference type="ChEBI" id="CHEBI:61032"/>
        <dbReference type="EC" id="4.1.2.50"/>
    </reaction>
</comment>